<sequence length="201" mass="21327">MSKEATELKENMDQAIESASKNSNLSPNQKSALEKESKDLQGEINDMPGQAQKAQETTMEKLKEWMLKIKNFITSSEFSQLVNSAINFVQTVVQNSSKIIESFAGLKEKGITGIAEGIQNVTTGVQDITKGLSNVIAAGEAAKELFSSPEDKIKKMLGTGGLAELQAASAGLQSNASIASSSASVSTPTAARTQQKDSIAR</sequence>
<evidence type="ECO:0000313" key="2">
    <source>
        <dbReference type="EMBL" id="SPM45340.1"/>
    </source>
</evidence>
<evidence type="ECO:0000313" key="3">
    <source>
        <dbReference type="Proteomes" id="UP000244889"/>
    </source>
</evidence>
<dbReference type="NCBIfam" id="NF033389">
    <property type="entry name" value="scrub_typh_TSA22"/>
    <property type="match status" value="1"/>
</dbReference>
<dbReference type="AlphaFoldDB" id="A0A2R8F1P1"/>
<feature type="region of interest" description="Disordered" evidence="1">
    <location>
        <begin position="1"/>
        <end position="56"/>
    </location>
</feature>
<feature type="compositionally biased region" description="Low complexity" evidence="1">
    <location>
        <begin position="179"/>
        <end position="193"/>
    </location>
</feature>
<name>A0A2R8F1P1_ORITS</name>
<feature type="compositionally biased region" description="Basic and acidic residues" evidence="1">
    <location>
        <begin position="1"/>
        <end position="12"/>
    </location>
</feature>
<protein>
    <submittedName>
        <fullName evidence="2">Type surface antigen 22</fullName>
    </submittedName>
</protein>
<feature type="region of interest" description="Disordered" evidence="1">
    <location>
        <begin position="179"/>
        <end position="201"/>
    </location>
</feature>
<feature type="compositionally biased region" description="Polar residues" evidence="1">
    <location>
        <begin position="17"/>
        <end position="31"/>
    </location>
</feature>
<dbReference type="RefSeq" id="WP_108839941.1">
    <property type="nucleotide sequence ID" value="NZ_OOHR01000012.1"/>
</dbReference>
<reference evidence="3" key="1">
    <citation type="submission" date="2018-03" db="EMBL/GenBank/DDBJ databases">
        <authorList>
            <person name="Batty M. E."/>
            <person name="Batty M E."/>
        </authorList>
    </citation>
    <scope>NUCLEOTIDE SEQUENCE [LARGE SCALE GENOMIC DNA]</scope>
</reference>
<gene>
    <name evidence="2" type="primary">TSA22</name>
    <name evidence="2" type="ORF">FPW1038_00192</name>
</gene>
<accession>A0A2R8F1P1</accession>
<organism evidence="2 3">
    <name type="scientific">Orientia tsutsugamushi</name>
    <name type="common">Rickettsia tsutsugamushi</name>
    <dbReference type="NCBI Taxonomy" id="784"/>
    <lineage>
        <taxon>Bacteria</taxon>
        <taxon>Pseudomonadati</taxon>
        <taxon>Pseudomonadota</taxon>
        <taxon>Alphaproteobacteria</taxon>
        <taxon>Rickettsiales</taxon>
        <taxon>Rickettsiaceae</taxon>
        <taxon>Rickettsieae</taxon>
        <taxon>Orientia</taxon>
    </lineage>
</organism>
<feature type="compositionally biased region" description="Basic and acidic residues" evidence="1">
    <location>
        <begin position="32"/>
        <end position="41"/>
    </location>
</feature>
<dbReference type="EMBL" id="OOHR01000012">
    <property type="protein sequence ID" value="SPM45340.1"/>
    <property type="molecule type" value="Genomic_DNA"/>
</dbReference>
<proteinExistence type="predicted"/>
<dbReference type="Proteomes" id="UP000244889">
    <property type="component" value="Unassembled WGS sequence"/>
</dbReference>
<evidence type="ECO:0000256" key="1">
    <source>
        <dbReference type="SAM" id="MobiDB-lite"/>
    </source>
</evidence>